<name>A0A0K2T3L1_LEPSM</name>
<proteinExistence type="predicted"/>
<dbReference type="EMBL" id="HACA01002665">
    <property type="protein sequence ID" value="CDW20026.1"/>
    <property type="molecule type" value="Transcribed_RNA"/>
</dbReference>
<organism evidence="1">
    <name type="scientific">Lepeophtheirus salmonis</name>
    <name type="common">Salmon louse</name>
    <name type="synonym">Caligus salmonis</name>
    <dbReference type="NCBI Taxonomy" id="72036"/>
    <lineage>
        <taxon>Eukaryota</taxon>
        <taxon>Metazoa</taxon>
        <taxon>Ecdysozoa</taxon>
        <taxon>Arthropoda</taxon>
        <taxon>Crustacea</taxon>
        <taxon>Multicrustacea</taxon>
        <taxon>Hexanauplia</taxon>
        <taxon>Copepoda</taxon>
        <taxon>Siphonostomatoida</taxon>
        <taxon>Caligidae</taxon>
        <taxon>Lepeophtheirus</taxon>
    </lineage>
</organism>
<protein>
    <submittedName>
        <fullName evidence="1">Uncharacterized protein</fullName>
    </submittedName>
</protein>
<evidence type="ECO:0000313" key="1">
    <source>
        <dbReference type="EMBL" id="CDW20026.1"/>
    </source>
</evidence>
<accession>A0A0K2T3L1</accession>
<sequence length="103" mass="12551">MYLSDCWGKQILIKRESTHFYDANIKSVVEVKHQLYMHYGISLYYLTPKDLTHSLKLVFLLSLHSVEPRYKKYFCNPFPEHFEAPWYSPLIFDRYCLRILKRQ</sequence>
<reference evidence="1" key="1">
    <citation type="submission" date="2014-05" db="EMBL/GenBank/DDBJ databases">
        <authorList>
            <person name="Chronopoulou M."/>
        </authorList>
    </citation>
    <scope>NUCLEOTIDE SEQUENCE</scope>
    <source>
        <tissue evidence="1">Whole organism</tissue>
    </source>
</reference>
<dbReference type="AlphaFoldDB" id="A0A0K2T3L1"/>